<reference evidence="2" key="1">
    <citation type="submission" date="2023-07" db="EMBL/GenBank/DDBJ databases">
        <title>draft genome sequence of fig (Ficus carica).</title>
        <authorList>
            <person name="Takahashi T."/>
            <person name="Nishimura K."/>
        </authorList>
    </citation>
    <scope>NUCLEOTIDE SEQUENCE</scope>
</reference>
<accession>A0AA88A2K4</accession>
<feature type="region of interest" description="Disordered" evidence="1">
    <location>
        <begin position="176"/>
        <end position="196"/>
    </location>
</feature>
<protein>
    <submittedName>
        <fullName evidence="2">Uncharacterized protein</fullName>
    </submittedName>
</protein>
<organism evidence="2 3">
    <name type="scientific">Ficus carica</name>
    <name type="common">Common fig</name>
    <dbReference type="NCBI Taxonomy" id="3494"/>
    <lineage>
        <taxon>Eukaryota</taxon>
        <taxon>Viridiplantae</taxon>
        <taxon>Streptophyta</taxon>
        <taxon>Embryophyta</taxon>
        <taxon>Tracheophyta</taxon>
        <taxon>Spermatophyta</taxon>
        <taxon>Magnoliopsida</taxon>
        <taxon>eudicotyledons</taxon>
        <taxon>Gunneridae</taxon>
        <taxon>Pentapetalae</taxon>
        <taxon>rosids</taxon>
        <taxon>fabids</taxon>
        <taxon>Rosales</taxon>
        <taxon>Moraceae</taxon>
        <taxon>Ficeae</taxon>
        <taxon>Ficus</taxon>
    </lineage>
</organism>
<comment type="caution">
    <text evidence="2">The sequence shown here is derived from an EMBL/GenBank/DDBJ whole genome shotgun (WGS) entry which is preliminary data.</text>
</comment>
<evidence type="ECO:0000313" key="3">
    <source>
        <dbReference type="Proteomes" id="UP001187192"/>
    </source>
</evidence>
<sequence length="294" mass="32204">MINFDTKIPYPLHPFPLSLFLFSPTPIPFSLSLGLPPNPDPEWVAHLLPLWVSSPPSRRRLPPTLTASPATVCPPPCDWVPPPSRLCSPTISRLDSPLSRQFTPCDLGSPLPPLFAPTPLLILISAPTTMYVIHYYPSHLISYPTSADHTPFTNSLGGVRASPSCRSAPSTRVSRLADQNTRRAPARQNVPEAKGPWSPCPTYHTLPDISPISGRCHLPTPAARHIATRRHLPWQGLSLLTPAAVALSPRRPVAWRRCRPTRVQVRSHVTHLGYSVADPAGLPRAPEPAKGTYK</sequence>
<dbReference type="AlphaFoldDB" id="A0AA88A2K4"/>
<gene>
    <name evidence="2" type="ORF">TIFTF001_012902</name>
</gene>
<dbReference type="Proteomes" id="UP001187192">
    <property type="component" value="Unassembled WGS sequence"/>
</dbReference>
<proteinExistence type="predicted"/>
<evidence type="ECO:0000256" key="1">
    <source>
        <dbReference type="SAM" id="MobiDB-lite"/>
    </source>
</evidence>
<dbReference type="EMBL" id="BTGU01000017">
    <property type="protein sequence ID" value="GMN43710.1"/>
    <property type="molecule type" value="Genomic_DNA"/>
</dbReference>
<name>A0AA88A2K4_FICCA</name>
<evidence type="ECO:0000313" key="2">
    <source>
        <dbReference type="EMBL" id="GMN43710.1"/>
    </source>
</evidence>
<keyword evidence="3" id="KW-1185">Reference proteome</keyword>